<dbReference type="EMBL" id="DXHL01000003">
    <property type="protein sequence ID" value="HIW09915.1"/>
    <property type="molecule type" value="Genomic_DNA"/>
</dbReference>
<sequence>MNIPNAVSIVIYGTNEEVLVEGDKFGINYVDIASPGVINENNSLTYSIKHPLMYIYQEQEPQDWYTDNPLYQNNALWGVEGSNKSNYDPCPNKWRMPSEQTWNDYSTLSAPYYVQGQQAFTGDYTVSNGRLYNALAWLPATGRREYGSGPISRVGNFGYYWSLTPKNSSASNCRISMSNLSPNYGSFRAGGFSVRCVQE</sequence>
<name>A0A9D1QCX8_9BACT</name>
<protein>
    <submittedName>
        <fullName evidence="1">Fibrobacter succinogenes major paralogous domain-containing protein</fullName>
    </submittedName>
</protein>
<evidence type="ECO:0000313" key="1">
    <source>
        <dbReference type="EMBL" id="HIW09915.1"/>
    </source>
</evidence>
<dbReference type="AlphaFoldDB" id="A0A9D1QCX8"/>
<proteinExistence type="predicted"/>
<dbReference type="Proteomes" id="UP000823926">
    <property type="component" value="Unassembled WGS sequence"/>
</dbReference>
<comment type="caution">
    <text evidence="1">The sequence shown here is derived from an EMBL/GenBank/DDBJ whole genome shotgun (WGS) entry which is preliminary data.</text>
</comment>
<evidence type="ECO:0000313" key="2">
    <source>
        <dbReference type="Proteomes" id="UP000823926"/>
    </source>
</evidence>
<accession>A0A9D1QCX8</accession>
<reference evidence="1" key="1">
    <citation type="journal article" date="2021" name="PeerJ">
        <title>Extensive microbial diversity within the chicken gut microbiome revealed by metagenomics and culture.</title>
        <authorList>
            <person name="Gilroy R."/>
            <person name="Ravi A."/>
            <person name="Getino M."/>
            <person name="Pursley I."/>
            <person name="Horton D.L."/>
            <person name="Alikhan N.F."/>
            <person name="Baker D."/>
            <person name="Gharbi K."/>
            <person name="Hall N."/>
            <person name="Watson M."/>
            <person name="Adriaenssens E.M."/>
            <person name="Foster-Nyarko E."/>
            <person name="Jarju S."/>
            <person name="Secka A."/>
            <person name="Antonio M."/>
            <person name="Oren A."/>
            <person name="Chaudhuri R.R."/>
            <person name="La Ragione R."/>
            <person name="Hildebrand F."/>
            <person name="Pallen M.J."/>
        </authorList>
    </citation>
    <scope>NUCLEOTIDE SEQUENCE</scope>
    <source>
        <strain evidence="1">ChiBcec15-1070</strain>
    </source>
</reference>
<organism evidence="1 2">
    <name type="scientific">Candidatus Rikenella faecigallinarum</name>
    <dbReference type="NCBI Taxonomy" id="2838745"/>
    <lineage>
        <taxon>Bacteria</taxon>
        <taxon>Pseudomonadati</taxon>
        <taxon>Bacteroidota</taxon>
        <taxon>Bacteroidia</taxon>
        <taxon>Bacteroidales</taxon>
        <taxon>Rikenellaceae</taxon>
        <taxon>Rikenella</taxon>
    </lineage>
</organism>
<reference evidence="1" key="2">
    <citation type="submission" date="2021-04" db="EMBL/GenBank/DDBJ databases">
        <authorList>
            <person name="Gilroy R."/>
        </authorList>
    </citation>
    <scope>NUCLEOTIDE SEQUENCE</scope>
    <source>
        <strain evidence="1">ChiBcec15-1070</strain>
    </source>
</reference>
<gene>
    <name evidence="1" type="ORF">H9888_00290</name>
</gene>